<name>M2QIP3_CERS8</name>
<feature type="region of interest" description="Disordered" evidence="1">
    <location>
        <begin position="98"/>
        <end position="125"/>
    </location>
</feature>
<dbReference type="HOGENOM" id="CLU_1434280_0_0_1"/>
<dbReference type="AlphaFoldDB" id="M2QIP3"/>
<organism evidence="2 3">
    <name type="scientific">Ceriporiopsis subvermispora (strain B)</name>
    <name type="common">White-rot fungus</name>
    <name type="synonym">Gelatoporia subvermispora</name>
    <dbReference type="NCBI Taxonomy" id="914234"/>
    <lineage>
        <taxon>Eukaryota</taxon>
        <taxon>Fungi</taxon>
        <taxon>Dikarya</taxon>
        <taxon>Basidiomycota</taxon>
        <taxon>Agaricomycotina</taxon>
        <taxon>Agaricomycetes</taxon>
        <taxon>Polyporales</taxon>
        <taxon>Gelatoporiaceae</taxon>
        <taxon>Gelatoporia</taxon>
    </lineage>
</organism>
<dbReference type="Proteomes" id="UP000016930">
    <property type="component" value="Unassembled WGS sequence"/>
</dbReference>
<evidence type="ECO:0000313" key="3">
    <source>
        <dbReference type="Proteomes" id="UP000016930"/>
    </source>
</evidence>
<dbReference type="EMBL" id="KB445814">
    <property type="protein sequence ID" value="EMD31945.1"/>
    <property type="molecule type" value="Genomic_DNA"/>
</dbReference>
<evidence type="ECO:0000256" key="1">
    <source>
        <dbReference type="SAM" id="MobiDB-lite"/>
    </source>
</evidence>
<sequence>MISRHQNASHTSTVARMHERYTEIESRLGAASLQGPRSPLKRRAEALWSQATVSRGQSSPRRADVDTRLELLRVVAKGLSGERDKPYVVVADEGCGRCCGSSEESDSDSDSSGQSDDELATPRIRGRALHDERVRVVGKASSDEKMATSSEVRGLDAIGLEMASLPTMAWGLELTGLEDAMESLLLSEL</sequence>
<feature type="compositionally biased region" description="Acidic residues" evidence="1">
    <location>
        <begin position="103"/>
        <end position="119"/>
    </location>
</feature>
<gene>
    <name evidence="2" type="ORF">CERSUDRAFT_119276</name>
</gene>
<keyword evidence="3" id="KW-1185">Reference proteome</keyword>
<reference evidence="2 3" key="1">
    <citation type="journal article" date="2012" name="Proc. Natl. Acad. Sci. U.S.A.">
        <title>Comparative genomics of Ceriporiopsis subvermispora and Phanerochaete chrysosporium provide insight into selective ligninolysis.</title>
        <authorList>
            <person name="Fernandez-Fueyo E."/>
            <person name="Ruiz-Duenas F.J."/>
            <person name="Ferreira P."/>
            <person name="Floudas D."/>
            <person name="Hibbett D.S."/>
            <person name="Canessa P."/>
            <person name="Larrondo L.F."/>
            <person name="James T.Y."/>
            <person name="Seelenfreund D."/>
            <person name="Lobos S."/>
            <person name="Polanco R."/>
            <person name="Tello M."/>
            <person name="Honda Y."/>
            <person name="Watanabe T."/>
            <person name="Watanabe T."/>
            <person name="Ryu J.S."/>
            <person name="Kubicek C.P."/>
            <person name="Schmoll M."/>
            <person name="Gaskell J."/>
            <person name="Hammel K.E."/>
            <person name="St John F.J."/>
            <person name="Vanden Wymelenberg A."/>
            <person name="Sabat G."/>
            <person name="Splinter BonDurant S."/>
            <person name="Syed K."/>
            <person name="Yadav J.S."/>
            <person name="Doddapaneni H."/>
            <person name="Subramanian V."/>
            <person name="Lavin J.L."/>
            <person name="Oguiza J.A."/>
            <person name="Perez G."/>
            <person name="Pisabarro A.G."/>
            <person name="Ramirez L."/>
            <person name="Santoyo F."/>
            <person name="Master E."/>
            <person name="Coutinho P.M."/>
            <person name="Henrissat B."/>
            <person name="Lombard V."/>
            <person name="Magnuson J.K."/>
            <person name="Kuees U."/>
            <person name="Hori C."/>
            <person name="Igarashi K."/>
            <person name="Samejima M."/>
            <person name="Held B.W."/>
            <person name="Barry K.W."/>
            <person name="LaButti K.M."/>
            <person name="Lapidus A."/>
            <person name="Lindquist E.A."/>
            <person name="Lucas S.M."/>
            <person name="Riley R."/>
            <person name="Salamov A.A."/>
            <person name="Hoffmeister D."/>
            <person name="Schwenk D."/>
            <person name="Hadar Y."/>
            <person name="Yarden O."/>
            <person name="de Vries R.P."/>
            <person name="Wiebenga A."/>
            <person name="Stenlid J."/>
            <person name="Eastwood D."/>
            <person name="Grigoriev I.V."/>
            <person name="Berka R.M."/>
            <person name="Blanchette R.A."/>
            <person name="Kersten P."/>
            <person name="Martinez A.T."/>
            <person name="Vicuna R."/>
            <person name="Cullen D."/>
        </authorList>
    </citation>
    <scope>NUCLEOTIDE SEQUENCE [LARGE SCALE GENOMIC DNA]</scope>
    <source>
        <strain evidence="2 3">B</strain>
    </source>
</reference>
<evidence type="ECO:0000313" key="2">
    <source>
        <dbReference type="EMBL" id="EMD31945.1"/>
    </source>
</evidence>
<accession>M2QIP3</accession>
<proteinExistence type="predicted"/>
<protein>
    <submittedName>
        <fullName evidence="2">Uncharacterized protein</fullName>
    </submittedName>
</protein>